<sequence>MDKLVGNESLIPGLKFLLGFIEIVLSDCKSSKTSLQITTKKCSSSSSLEIGHVSARSVGSRKNPNTFILSANQKGRSTSLKCDAISVDEDEDDATSDGKVLSIDKEDEEDASSERTWRVQLRSISVYQHHKLILRGSSELKLSLQFDSEGFLLLLCCVGFVLVFNSMVMDTNRSSGASSFLSDLPSRGLFSSTVVSSNPGGMRVYVCDHETMPPEGQHIKTNQQNILIRALTLGLKKQKCDSSSKDGTEGSRKRASDKGLDGRASAKRANNQINSLQGGLPLEFTSEGSTSQTFNKDFHRLTVERLRNLLKSKGLSTKGKKASISAVF</sequence>
<dbReference type="Pfam" id="PF10172">
    <property type="entry name" value="DDA1"/>
    <property type="match status" value="1"/>
</dbReference>
<dbReference type="SUPFAM" id="SSF68906">
    <property type="entry name" value="SAP domain"/>
    <property type="match status" value="1"/>
</dbReference>
<evidence type="ECO:0000259" key="3">
    <source>
        <dbReference type="PROSITE" id="PS50800"/>
    </source>
</evidence>
<feature type="region of interest" description="Disordered" evidence="2">
    <location>
        <begin position="88"/>
        <end position="107"/>
    </location>
</feature>
<dbReference type="InterPro" id="IPR018276">
    <property type="entry name" value="DDA1_dom"/>
</dbReference>
<dbReference type="InterPro" id="IPR036361">
    <property type="entry name" value="SAP_dom_sf"/>
</dbReference>
<dbReference type="Gene3D" id="1.10.720.30">
    <property type="entry name" value="SAP domain"/>
    <property type="match status" value="1"/>
</dbReference>
<feature type="region of interest" description="Disordered" evidence="2">
    <location>
        <begin position="239"/>
        <end position="291"/>
    </location>
</feature>
<dbReference type="AlphaFoldDB" id="A0A445EQW4"/>
<accession>A0A445EQW4</accession>
<dbReference type="InterPro" id="IPR003034">
    <property type="entry name" value="SAP_dom"/>
</dbReference>
<dbReference type="EMBL" id="SDMP01000001">
    <property type="protein sequence ID" value="RYR77771.1"/>
    <property type="molecule type" value="Genomic_DNA"/>
</dbReference>
<comment type="caution">
    <text evidence="4">The sequence shown here is derived from an EMBL/GenBank/DDBJ whole genome shotgun (WGS) entry which is preliminary data.</text>
</comment>
<dbReference type="GO" id="GO:0080008">
    <property type="term" value="C:Cul4-RING E3 ubiquitin ligase complex"/>
    <property type="evidence" value="ECO:0007669"/>
    <property type="project" value="TreeGrafter"/>
</dbReference>
<keyword evidence="5" id="KW-1185">Reference proteome</keyword>
<gene>
    <name evidence="4" type="ORF">Ahy_A01g002372</name>
</gene>
<dbReference type="Proteomes" id="UP000289738">
    <property type="component" value="Chromosome A01"/>
</dbReference>
<name>A0A445EQW4_ARAHY</name>
<evidence type="ECO:0000256" key="1">
    <source>
        <dbReference type="ARBA" id="ARBA00008042"/>
    </source>
</evidence>
<reference evidence="4 5" key="1">
    <citation type="submission" date="2019-01" db="EMBL/GenBank/DDBJ databases">
        <title>Sequencing of cultivated peanut Arachis hypogaea provides insights into genome evolution and oil improvement.</title>
        <authorList>
            <person name="Chen X."/>
        </authorList>
    </citation>
    <scope>NUCLEOTIDE SEQUENCE [LARGE SCALE GENOMIC DNA]</scope>
    <source>
        <strain evidence="5">cv. Fuhuasheng</strain>
        <tissue evidence="4">Leaves</tissue>
    </source>
</reference>
<feature type="compositionally biased region" description="Polar residues" evidence="2">
    <location>
        <begin position="268"/>
        <end position="277"/>
    </location>
</feature>
<dbReference type="InterPro" id="IPR033575">
    <property type="entry name" value="DDA1-like"/>
</dbReference>
<dbReference type="GO" id="GO:0032436">
    <property type="term" value="P:positive regulation of proteasomal ubiquitin-dependent protein catabolic process"/>
    <property type="evidence" value="ECO:0007669"/>
    <property type="project" value="TreeGrafter"/>
</dbReference>
<feature type="domain" description="SAP" evidence="3">
    <location>
        <begin position="298"/>
        <end position="328"/>
    </location>
</feature>
<dbReference type="PANTHER" id="PTHR31879:SF2">
    <property type="entry name" value="DET1- AND DDB1-ASSOCIATED PROTEIN 1"/>
    <property type="match status" value="1"/>
</dbReference>
<protein>
    <recommendedName>
        <fullName evidence="3">SAP domain-containing protein</fullName>
    </recommendedName>
</protein>
<evidence type="ECO:0000313" key="5">
    <source>
        <dbReference type="Proteomes" id="UP000289738"/>
    </source>
</evidence>
<evidence type="ECO:0000313" key="4">
    <source>
        <dbReference type="EMBL" id="RYR77771.1"/>
    </source>
</evidence>
<feature type="compositionally biased region" description="Basic and acidic residues" evidence="2">
    <location>
        <begin position="239"/>
        <end position="261"/>
    </location>
</feature>
<proteinExistence type="inferred from homology"/>
<dbReference type="PROSITE" id="PS50800">
    <property type="entry name" value="SAP"/>
    <property type="match status" value="1"/>
</dbReference>
<dbReference type="PANTHER" id="PTHR31879">
    <property type="entry name" value="DET1- AND DDB1-ASSOCIATED PROTEIN 1"/>
    <property type="match status" value="1"/>
</dbReference>
<evidence type="ECO:0000256" key="2">
    <source>
        <dbReference type="SAM" id="MobiDB-lite"/>
    </source>
</evidence>
<comment type="similarity">
    <text evidence="1">Belongs to the DDA1 family.</text>
</comment>
<organism evidence="4 5">
    <name type="scientific">Arachis hypogaea</name>
    <name type="common">Peanut</name>
    <dbReference type="NCBI Taxonomy" id="3818"/>
    <lineage>
        <taxon>Eukaryota</taxon>
        <taxon>Viridiplantae</taxon>
        <taxon>Streptophyta</taxon>
        <taxon>Embryophyta</taxon>
        <taxon>Tracheophyta</taxon>
        <taxon>Spermatophyta</taxon>
        <taxon>Magnoliopsida</taxon>
        <taxon>eudicotyledons</taxon>
        <taxon>Gunneridae</taxon>
        <taxon>Pentapetalae</taxon>
        <taxon>rosids</taxon>
        <taxon>fabids</taxon>
        <taxon>Fabales</taxon>
        <taxon>Fabaceae</taxon>
        <taxon>Papilionoideae</taxon>
        <taxon>50 kb inversion clade</taxon>
        <taxon>dalbergioids sensu lato</taxon>
        <taxon>Dalbergieae</taxon>
        <taxon>Pterocarpus clade</taxon>
        <taxon>Arachis</taxon>
    </lineage>
</organism>